<name>A0A1Q9BS85_SYMMI</name>
<evidence type="ECO:0000313" key="3">
    <source>
        <dbReference type="Proteomes" id="UP000186817"/>
    </source>
</evidence>
<organism evidence="2 3">
    <name type="scientific">Symbiodinium microadriaticum</name>
    <name type="common">Dinoflagellate</name>
    <name type="synonym">Zooxanthella microadriatica</name>
    <dbReference type="NCBI Taxonomy" id="2951"/>
    <lineage>
        <taxon>Eukaryota</taxon>
        <taxon>Sar</taxon>
        <taxon>Alveolata</taxon>
        <taxon>Dinophyceae</taxon>
        <taxon>Suessiales</taxon>
        <taxon>Symbiodiniaceae</taxon>
        <taxon>Symbiodinium</taxon>
    </lineage>
</organism>
<protein>
    <submittedName>
        <fullName evidence="2">Uncharacterized protein</fullName>
    </submittedName>
</protein>
<feature type="compositionally biased region" description="Low complexity" evidence="1">
    <location>
        <begin position="9"/>
        <end position="26"/>
    </location>
</feature>
<feature type="region of interest" description="Disordered" evidence="1">
    <location>
        <begin position="1"/>
        <end position="55"/>
    </location>
</feature>
<proteinExistence type="predicted"/>
<feature type="non-terminal residue" evidence="2">
    <location>
        <position position="55"/>
    </location>
</feature>
<evidence type="ECO:0000313" key="2">
    <source>
        <dbReference type="EMBL" id="OLP73558.1"/>
    </source>
</evidence>
<dbReference type="AlphaFoldDB" id="A0A1Q9BS85"/>
<dbReference type="Proteomes" id="UP000186817">
    <property type="component" value="Unassembled WGS sequence"/>
</dbReference>
<reference evidence="2 3" key="1">
    <citation type="submission" date="2016-02" db="EMBL/GenBank/DDBJ databases">
        <title>Genome analysis of coral dinoflagellate symbionts highlights evolutionary adaptations to a symbiotic lifestyle.</title>
        <authorList>
            <person name="Aranda M."/>
            <person name="Li Y."/>
            <person name="Liew Y.J."/>
            <person name="Baumgarten S."/>
            <person name="Simakov O."/>
            <person name="Wilson M."/>
            <person name="Piel J."/>
            <person name="Ashoor H."/>
            <person name="Bougouffa S."/>
            <person name="Bajic V.B."/>
            <person name="Ryu T."/>
            <person name="Ravasi T."/>
            <person name="Bayer T."/>
            <person name="Micklem G."/>
            <person name="Kim H."/>
            <person name="Bhak J."/>
            <person name="Lajeunesse T.C."/>
            <person name="Voolstra C.R."/>
        </authorList>
    </citation>
    <scope>NUCLEOTIDE SEQUENCE [LARGE SCALE GENOMIC DNA]</scope>
    <source>
        <strain evidence="2 3">CCMP2467</strain>
    </source>
</reference>
<comment type="caution">
    <text evidence="2">The sequence shown here is derived from an EMBL/GenBank/DDBJ whole genome shotgun (WGS) entry which is preliminary data.</text>
</comment>
<evidence type="ECO:0000256" key="1">
    <source>
        <dbReference type="SAM" id="MobiDB-lite"/>
    </source>
</evidence>
<sequence length="55" mass="5491">QSAERRGGRSTTQGGRLSLAFRAAPGLRGGGGAGTECIHSSACGHRRHSTTAAGL</sequence>
<gene>
    <name evidence="2" type="ORF">AK812_SmicGene47168</name>
</gene>
<dbReference type="EMBL" id="LSRX01005232">
    <property type="protein sequence ID" value="OLP73558.1"/>
    <property type="molecule type" value="Genomic_DNA"/>
</dbReference>
<keyword evidence="3" id="KW-1185">Reference proteome</keyword>
<accession>A0A1Q9BS85</accession>
<feature type="non-terminal residue" evidence="2">
    <location>
        <position position="1"/>
    </location>
</feature>